<reference evidence="4" key="1">
    <citation type="journal article" date="2019" name="Int. J. Syst. Evol. Microbiol.">
        <title>The Global Catalogue of Microorganisms (GCM) 10K type strain sequencing project: providing services to taxonomists for standard genome sequencing and annotation.</title>
        <authorList>
            <consortium name="The Broad Institute Genomics Platform"/>
            <consortium name="The Broad Institute Genome Sequencing Center for Infectious Disease"/>
            <person name="Wu L."/>
            <person name="Ma J."/>
        </authorList>
    </citation>
    <scope>NUCLEOTIDE SEQUENCE [LARGE SCALE GENOMIC DNA]</scope>
    <source>
        <strain evidence="4">JCM 3369</strain>
    </source>
</reference>
<evidence type="ECO:0008006" key="5">
    <source>
        <dbReference type="Google" id="ProtNLM"/>
    </source>
</evidence>
<evidence type="ECO:0000313" key="3">
    <source>
        <dbReference type="EMBL" id="MFC6885769.1"/>
    </source>
</evidence>
<gene>
    <name evidence="3" type="ORF">ACFQKB_38830</name>
</gene>
<name>A0ABW2CVB5_9ACTN</name>
<feature type="chain" id="PRO_5045732320" description="TPM domain-containing protein" evidence="2">
    <location>
        <begin position="27"/>
        <end position="443"/>
    </location>
</feature>
<accession>A0ABW2CVB5</accession>
<protein>
    <recommendedName>
        <fullName evidence="5">TPM domain-containing protein</fullName>
    </recommendedName>
</protein>
<organism evidence="3 4">
    <name type="scientific">Actinomadura yumaensis</name>
    <dbReference type="NCBI Taxonomy" id="111807"/>
    <lineage>
        <taxon>Bacteria</taxon>
        <taxon>Bacillati</taxon>
        <taxon>Actinomycetota</taxon>
        <taxon>Actinomycetes</taxon>
        <taxon>Streptosporangiales</taxon>
        <taxon>Thermomonosporaceae</taxon>
        <taxon>Actinomadura</taxon>
    </lineage>
</organism>
<proteinExistence type="predicted"/>
<evidence type="ECO:0000256" key="1">
    <source>
        <dbReference type="SAM" id="MobiDB-lite"/>
    </source>
</evidence>
<evidence type="ECO:0000313" key="4">
    <source>
        <dbReference type="Proteomes" id="UP001596380"/>
    </source>
</evidence>
<dbReference type="RefSeq" id="WP_378047312.1">
    <property type="nucleotide sequence ID" value="NZ_JBHSXE010000001.1"/>
</dbReference>
<dbReference type="EMBL" id="JBHSXS010000042">
    <property type="protein sequence ID" value="MFC6885769.1"/>
    <property type="molecule type" value="Genomic_DNA"/>
</dbReference>
<dbReference type="Proteomes" id="UP001596380">
    <property type="component" value="Unassembled WGS sequence"/>
</dbReference>
<comment type="caution">
    <text evidence="3">The sequence shown here is derived from an EMBL/GenBank/DDBJ whole genome shotgun (WGS) entry which is preliminary data.</text>
</comment>
<keyword evidence="2" id="KW-0732">Signal</keyword>
<keyword evidence="4" id="KW-1185">Reference proteome</keyword>
<sequence length="443" mass="47308">MTSTRVRTLFLGALLGCLAPFPAAGAAAGAAAGERTPRAVASGGENDPIPAYAYKRLDRIGAALAKDPLFVDPDLASALGPADRARVRRAAGAASRRIGAHVYVVVAPNPRQSEAEGDDEAFLTMLHRRTGRDGLYLMANSRGRLQAGAFRVPREIRFSDLWDDARPDEDRPFAGLAARLADRLRHFGDRPSASPTMPYRIASPDPFGKENELRPAEAHPKGPFLTGLLLAGPVAAIALYWLGRGGAALRRRTGPHRPTVLDADAMPVEAHPGAPDRPSTRWLRRTGGRDLERLRLLLPAAGDGRGTRYALSAYDAAKIVYDEAGGGAEGALDLAGAIVLARQGRAALARRTENPPPPCFVNPLHGESTHRRPVELDGRTRRRPLCAACNGAKPDALPGRVLKVPGPDGPRPHFLVPGIWRDTAFGADGNTLVPRVLEHLGVH</sequence>
<feature type="region of interest" description="Disordered" evidence="1">
    <location>
        <begin position="350"/>
        <end position="371"/>
    </location>
</feature>
<feature type="signal peptide" evidence="2">
    <location>
        <begin position="1"/>
        <end position="26"/>
    </location>
</feature>
<evidence type="ECO:0000256" key="2">
    <source>
        <dbReference type="SAM" id="SignalP"/>
    </source>
</evidence>